<dbReference type="VEuPathDB" id="FungiDB:VP01_3520g3"/>
<protein>
    <recommendedName>
        <fullName evidence="3">hAT-like transposase RNase-H fold domain-containing protein</fullName>
    </recommendedName>
</protein>
<gene>
    <name evidence="1" type="ORF">VP01_3520g3</name>
</gene>
<dbReference type="PANTHER" id="PTHR47501">
    <property type="entry name" value="TRANSPOSASE-RELATED"/>
    <property type="match status" value="1"/>
</dbReference>
<dbReference type="OrthoDB" id="10480708at2759"/>
<organism evidence="1 2">
    <name type="scientific">Puccinia sorghi</name>
    <dbReference type="NCBI Taxonomy" id="27349"/>
    <lineage>
        <taxon>Eukaryota</taxon>
        <taxon>Fungi</taxon>
        <taxon>Dikarya</taxon>
        <taxon>Basidiomycota</taxon>
        <taxon>Pucciniomycotina</taxon>
        <taxon>Pucciniomycetes</taxon>
        <taxon>Pucciniales</taxon>
        <taxon>Pucciniaceae</taxon>
        <taxon>Puccinia</taxon>
    </lineage>
</organism>
<comment type="caution">
    <text evidence="1">The sequence shown here is derived from an EMBL/GenBank/DDBJ whole genome shotgun (WGS) entry which is preliminary data.</text>
</comment>
<dbReference type="AlphaFoldDB" id="A0A0L6UXH7"/>
<reference evidence="1 2" key="1">
    <citation type="submission" date="2015-08" db="EMBL/GenBank/DDBJ databases">
        <title>Next Generation Sequencing and Analysis of the Genome of Puccinia sorghi L Schw, the Causal Agent of Maize Common Rust.</title>
        <authorList>
            <person name="Rochi L."/>
            <person name="Burguener G."/>
            <person name="Darino M."/>
            <person name="Turjanski A."/>
            <person name="Kreff E."/>
            <person name="Dieguez M.J."/>
            <person name="Sacco F."/>
        </authorList>
    </citation>
    <scope>NUCLEOTIDE SEQUENCE [LARGE SCALE GENOMIC DNA]</scope>
    <source>
        <strain evidence="1 2">RO10H11247</strain>
    </source>
</reference>
<sequence length="130" mass="15011">MQTGFSCSDIDEVSTKGNHFYFFGALVSFIDIGWNYDFQHLSLKFFSWNQKFSWLEEPIVNVLSKHGLQRKISSNKNTIAKTMHQELNKLGILDLAWECNKIHIKCFCHKMELVVNAGLNKLGLELCELP</sequence>
<evidence type="ECO:0008006" key="3">
    <source>
        <dbReference type="Google" id="ProtNLM"/>
    </source>
</evidence>
<evidence type="ECO:0000313" key="1">
    <source>
        <dbReference type="EMBL" id="KNZ52560.1"/>
    </source>
</evidence>
<name>A0A0L6UXH7_9BASI</name>
<dbReference type="Proteomes" id="UP000037035">
    <property type="component" value="Unassembled WGS sequence"/>
</dbReference>
<dbReference type="PANTHER" id="PTHR47501:SF5">
    <property type="entry name" value="HAT C-TERMINAL DIMERISATION DOMAIN-CONTAINING PROTEIN"/>
    <property type="match status" value="1"/>
</dbReference>
<dbReference type="EMBL" id="LAVV01008525">
    <property type="protein sequence ID" value="KNZ52560.1"/>
    <property type="molecule type" value="Genomic_DNA"/>
</dbReference>
<evidence type="ECO:0000313" key="2">
    <source>
        <dbReference type="Proteomes" id="UP000037035"/>
    </source>
</evidence>
<accession>A0A0L6UXH7</accession>
<proteinExistence type="predicted"/>
<keyword evidence="2" id="KW-1185">Reference proteome</keyword>